<reference evidence="2" key="1">
    <citation type="submission" date="2022-11" db="UniProtKB">
        <authorList>
            <consortium name="WormBaseParasite"/>
        </authorList>
    </citation>
    <scope>IDENTIFICATION</scope>
</reference>
<evidence type="ECO:0000313" key="2">
    <source>
        <dbReference type="WBParaSite" id="ACRNAN_scaffold17584.g16279.t1"/>
    </source>
</evidence>
<sequence>MINLWELKGIIPSKTMLKATTTQVTPSNSMPNVTAIVIVLILNTTQFVPNWKMAPKWLFIRLVMLAVKSLIIR</sequence>
<protein>
    <submittedName>
        <fullName evidence="2">Uncharacterized protein</fullName>
    </submittedName>
</protein>
<keyword evidence="1" id="KW-1185">Reference proteome</keyword>
<evidence type="ECO:0000313" key="1">
    <source>
        <dbReference type="Proteomes" id="UP000887540"/>
    </source>
</evidence>
<dbReference type="WBParaSite" id="ACRNAN_scaffold17584.g16279.t1">
    <property type="protein sequence ID" value="ACRNAN_scaffold17584.g16279.t1"/>
    <property type="gene ID" value="ACRNAN_scaffold17584.g16279"/>
</dbReference>
<name>A0A914D1X0_9BILA</name>
<proteinExistence type="predicted"/>
<accession>A0A914D1X0</accession>
<organism evidence="1 2">
    <name type="scientific">Acrobeloides nanus</name>
    <dbReference type="NCBI Taxonomy" id="290746"/>
    <lineage>
        <taxon>Eukaryota</taxon>
        <taxon>Metazoa</taxon>
        <taxon>Ecdysozoa</taxon>
        <taxon>Nematoda</taxon>
        <taxon>Chromadorea</taxon>
        <taxon>Rhabditida</taxon>
        <taxon>Tylenchina</taxon>
        <taxon>Cephalobomorpha</taxon>
        <taxon>Cephaloboidea</taxon>
        <taxon>Cephalobidae</taxon>
        <taxon>Acrobeloides</taxon>
    </lineage>
</organism>
<dbReference type="Proteomes" id="UP000887540">
    <property type="component" value="Unplaced"/>
</dbReference>
<dbReference type="AlphaFoldDB" id="A0A914D1X0"/>